<dbReference type="OrthoDB" id="4368338at2759"/>
<organism evidence="3 4">
    <name type="scientific">Choiromyces venosus 120613-1</name>
    <dbReference type="NCBI Taxonomy" id="1336337"/>
    <lineage>
        <taxon>Eukaryota</taxon>
        <taxon>Fungi</taxon>
        <taxon>Dikarya</taxon>
        <taxon>Ascomycota</taxon>
        <taxon>Pezizomycotina</taxon>
        <taxon>Pezizomycetes</taxon>
        <taxon>Pezizales</taxon>
        <taxon>Tuberaceae</taxon>
        <taxon>Choiromyces</taxon>
    </lineage>
</organism>
<keyword evidence="1" id="KW-0238">DNA-binding</keyword>
<dbReference type="AlphaFoldDB" id="A0A3N4IVQ3"/>
<sequence length="159" mass="18149">MPPLPSFILPSQRVEPYNDIEICIQATLRSLQILEHDTLNIAAAAWEFEIPISCLRVLWKEHQSKLEQDRPGTNKILSSDQELAVCQYLDRLDNIGTNARLQILIGCANAILQNAHSGSSPAPPASVVSDHWFQRFLNHHPEYFIRKQQTIYIDRINAH</sequence>
<dbReference type="InterPro" id="IPR006600">
    <property type="entry name" value="HTH_CenpB_DNA-bd_dom"/>
</dbReference>
<evidence type="ECO:0000313" key="3">
    <source>
        <dbReference type="EMBL" id="RPA89027.1"/>
    </source>
</evidence>
<name>A0A3N4IVQ3_9PEZI</name>
<reference evidence="3 4" key="1">
    <citation type="journal article" date="2018" name="Nat. Ecol. Evol.">
        <title>Pezizomycetes genomes reveal the molecular basis of ectomycorrhizal truffle lifestyle.</title>
        <authorList>
            <person name="Murat C."/>
            <person name="Payen T."/>
            <person name="Noel B."/>
            <person name="Kuo A."/>
            <person name="Morin E."/>
            <person name="Chen J."/>
            <person name="Kohler A."/>
            <person name="Krizsan K."/>
            <person name="Balestrini R."/>
            <person name="Da Silva C."/>
            <person name="Montanini B."/>
            <person name="Hainaut M."/>
            <person name="Levati E."/>
            <person name="Barry K.W."/>
            <person name="Belfiori B."/>
            <person name="Cichocki N."/>
            <person name="Clum A."/>
            <person name="Dockter R.B."/>
            <person name="Fauchery L."/>
            <person name="Guy J."/>
            <person name="Iotti M."/>
            <person name="Le Tacon F."/>
            <person name="Lindquist E.A."/>
            <person name="Lipzen A."/>
            <person name="Malagnac F."/>
            <person name="Mello A."/>
            <person name="Molinier V."/>
            <person name="Miyauchi S."/>
            <person name="Poulain J."/>
            <person name="Riccioni C."/>
            <person name="Rubini A."/>
            <person name="Sitrit Y."/>
            <person name="Splivallo R."/>
            <person name="Traeger S."/>
            <person name="Wang M."/>
            <person name="Zifcakova L."/>
            <person name="Wipf D."/>
            <person name="Zambonelli A."/>
            <person name="Paolocci F."/>
            <person name="Nowrousian M."/>
            <person name="Ottonello S."/>
            <person name="Baldrian P."/>
            <person name="Spatafora J.W."/>
            <person name="Henrissat B."/>
            <person name="Nagy L.G."/>
            <person name="Aury J.M."/>
            <person name="Wincker P."/>
            <person name="Grigoriev I.V."/>
            <person name="Bonfante P."/>
            <person name="Martin F.M."/>
        </authorList>
    </citation>
    <scope>NUCLEOTIDE SEQUENCE [LARGE SCALE GENOMIC DNA]</scope>
    <source>
        <strain evidence="3 4">120613-1</strain>
    </source>
</reference>
<dbReference type="Proteomes" id="UP000276215">
    <property type="component" value="Unassembled WGS sequence"/>
</dbReference>
<keyword evidence="4" id="KW-1185">Reference proteome</keyword>
<dbReference type="EMBL" id="ML120625">
    <property type="protein sequence ID" value="RPA89027.1"/>
    <property type="molecule type" value="Genomic_DNA"/>
</dbReference>
<dbReference type="GO" id="GO:0003677">
    <property type="term" value="F:DNA binding"/>
    <property type="evidence" value="ECO:0007669"/>
    <property type="project" value="UniProtKB-KW"/>
</dbReference>
<gene>
    <name evidence="3" type="ORF">L873DRAFT_1723712</name>
</gene>
<protein>
    <recommendedName>
        <fullName evidence="2">HTH CENPB-type domain-containing protein</fullName>
    </recommendedName>
</protein>
<accession>A0A3N4IVQ3</accession>
<evidence type="ECO:0000256" key="1">
    <source>
        <dbReference type="ARBA" id="ARBA00023125"/>
    </source>
</evidence>
<dbReference type="Pfam" id="PF03221">
    <property type="entry name" value="HTH_Tnp_Tc5"/>
    <property type="match status" value="1"/>
</dbReference>
<evidence type="ECO:0000313" key="4">
    <source>
        <dbReference type="Proteomes" id="UP000276215"/>
    </source>
</evidence>
<feature type="domain" description="HTH CENPB-type" evidence="2">
    <location>
        <begin position="79"/>
        <end position="143"/>
    </location>
</feature>
<evidence type="ECO:0000259" key="2">
    <source>
        <dbReference type="Pfam" id="PF03221"/>
    </source>
</evidence>
<proteinExistence type="predicted"/>